<dbReference type="KEGG" id="gtr:GLOTRDRAFT_124167"/>
<reference evidence="1 2" key="1">
    <citation type="journal article" date="2012" name="Science">
        <title>The Paleozoic origin of enzymatic lignin decomposition reconstructed from 31 fungal genomes.</title>
        <authorList>
            <person name="Floudas D."/>
            <person name="Binder M."/>
            <person name="Riley R."/>
            <person name="Barry K."/>
            <person name="Blanchette R.A."/>
            <person name="Henrissat B."/>
            <person name="Martinez A.T."/>
            <person name="Otillar R."/>
            <person name="Spatafora J.W."/>
            <person name="Yadav J.S."/>
            <person name="Aerts A."/>
            <person name="Benoit I."/>
            <person name="Boyd A."/>
            <person name="Carlson A."/>
            <person name="Copeland A."/>
            <person name="Coutinho P.M."/>
            <person name="de Vries R.P."/>
            <person name="Ferreira P."/>
            <person name="Findley K."/>
            <person name="Foster B."/>
            <person name="Gaskell J."/>
            <person name="Glotzer D."/>
            <person name="Gorecki P."/>
            <person name="Heitman J."/>
            <person name="Hesse C."/>
            <person name="Hori C."/>
            <person name="Igarashi K."/>
            <person name="Jurgens J.A."/>
            <person name="Kallen N."/>
            <person name="Kersten P."/>
            <person name="Kohler A."/>
            <person name="Kuees U."/>
            <person name="Kumar T.K.A."/>
            <person name="Kuo A."/>
            <person name="LaButti K."/>
            <person name="Larrondo L.F."/>
            <person name="Lindquist E."/>
            <person name="Ling A."/>
            <person name="Lombard V."/>
            <person name="Lucas S."/>
            <person name="Lundell T."/>
            <person name="Martin R."/>
            <person name="McLaughlin D.J."/>
            <person name="Morgenstern I."/>
            <person name="Morin E."/>
            <person name="Murat C."/>
            <person name="Nagy L.G."/>
            <person name="Nolan M."/>
            <person name="Ohm R.A."/>
            <person name="Patyshakuliyeva A."/>
            <person name="Rokas A."/>
            <person name="Ruiz-Duenas F.J."/>
            <person name="Sabat G."/>
            <person name="Salamov A."/>
            <person name="Samejima M."/>
            <person name="Schmutz J."/>
            <person name="Slot J.C."/>
            <person name="St John F."/>
            <person name="Stenlid J."/>
            <person name="Sun H."/>
            <person name="Sun S."/>
            <person name="Syed K."/>
            <person name="Tsang A."/>
            <person name="Wiebenga A."/>
            <person name="Young D."/>
            <person name="Pisabarro A."/>
            <person name="Eastwood D.C."/>
            <person name="Martin F."/>
            <person name="Cullen D."/>
            <person name="Grigoriev I.V."/>
            <person name="Hibbett D.S."/>
        </authorList>
    </citation>
    <scope>NUCLEOTIDE SEQUENCE [LARGE SCALE GENOMIC DNA]</scope>
    <source>
        <strain evidence="1 2">ATCC 11539</strain>
    </source>
</reference>
<dbReference type="EMBL" id="KB469296">
    <property type="protein sequence ID" value="EPQ60410.1"/>
    <property type="molecule type" value="Genomic_DNA"/>
</dbReference>
<sequence length="163" mass="18261">MSEGPPMEYELVDFIKLSLSSSDNVWHSRRFEAVVVPNLCSDILLGGPFLSHNHLVLDHEDCTCMDKSCGYDLLNPRVHVTPPPPPPWDYKLLHNDVVAELKAQLLPHRAAVDARCEPLKEFNMVAAVRDRIEKLDAAKTLKALDIDYTSTATLTVSQMISHT</sequence>
<keyword evidence="2" id="KW-1185">Reference proteome</keyword>
<organism evidence="1 2">
    <name type="scientific">Gloeophyllum trabeum (strain ATCC 11539 / FP-39264 / Madison 617)</name>
    <name type="common">Brown rot fungus</name>
    <dbReference type="NCBI Taxonomy" id="670483"/>
    <lineage>
        <taxon>Eukaryota</taxon>
        <taxon>Fungi</taxon>
        <taxon>Dikarya</taxon>
        <taxon>Basidiomycota</taxon>
        <taxon>Agaricomycotina</taxon>
        <taxon>Agaricomycetes</taxon>
        <taxon>Gloeophyllales</taxon>
        <taxon>Gloeophyllaceae</taxon>
        <taxon>Gloeophyllum</taxon>
    </lineage>
</organism>
<dbReference type="AlphaFoldDB" id="S7RZH3"/>
<dbReference type="RefSeq" id="XP_007860826.1">
    <property type="nucleotide sequence ID" value="XM_007862635.1"/>
</dbReference>
<proteinExistence type="predicted"/>
<evidence type="ECO:0000313" key="2">
    <source>
        <dbReference type="Proteomes" id="UP000030669"/>
    </source>
</evidence>
<dbReference type="HOGENOM" id="CLU_1627222_0_0_1"/>
<accession>S7RZH3</accession>
<gene>
    <name evidence="1" type="ORF">GLOTRDRAFT_124167</name>
</gene>
<evidence type="ECO:0000313" key="1">
    <source>
        <dbReference type="EMBL" id="EPQ60410.1"/>
    </source>
</evidence>
<protein>
    <submittedName>
        <fullName evidence="1">Uncharacterized protein</fullName>
    </submittedName>
</protein>
<dbReference type="OrthoDB" id="3268967at2759"/>
<dbReference type="GeneID" id="19301058"/>
<name>S7RZH3_GLOTA</name>
<dbReference type="Proteomes" id="UP000030669">
    <property type="component" value="Unassembled WGS sequence"/>
</dbReference>